<feature type="domain" description="DNA circulation N-terminal" evidence="1">
    <location>
        <begin position="8"/>
        <end position="92"/>
    </location>
</feature>
<gene>
    <name evidence="2" type="ORF">G3O07_15265</name>
</gene>
<dbReference type="InterPro" id="IPR009826">
    <property type="entry name" value="DNA_circ_N"/>
</dbReference>
<evidence type="ECO:0000259" key="1">
    <source>
        <dbReference type="Pfam" id="PF07157"/>
    </source>
</evidence>
<evidence type="ECO:0000313" key="2">
    <source>
        <dbReference type="EMBL" id="NES10786.1"/>
    </source>
</evidence>
<dbReference type="Pfam" id="PF07157">
    <property type="entry name" value="DNA_circ_N"/>
    <property type="match status" value="1"/>
</dbReference>
<organism evidence="2 3">
    <name type="scientific">Pseudomonas laurentiana</name>
    <dbReference type="NCBI Taxonomy" id="2364649"/>
    <lineage>
        <taxon>Bacteria</taxon>
        <taxon>Pseudomonadati</taxon>
        <taxon>Pseudomonadota</taxon>
        <taxon>Gammaproteobacteria</taxon>
        <taxon>Pseudomonadales</taxon>
        <taxon>Pseudomonadaceae</taxon>
        <taxon>Pseudomonas</taxon>
    </lineage>
</organism>
<dbReference type="RefSeq" id="WP_163937442.1">
    <property type="nucleotide sequence ID" value="NZ_BMQU01000003.1"/>
</dbReference>
<accession>A0A6I5RT15</accession>
<reference evidence="2 3" key="1">
    <citation type="submission" date="2020-02" db="EMBL/GenBank/DDBJ databases">
        <title>Broccoli isolated Pseudomonas sp.</title>
        <authorList>
            <person name="Fujikawa T."/>
            <person name="Sawada H."/>
        </authorList>
    </citation>
    <scope>NUCLEOTIDE SEQUENCE [LARGE SCALE GENOMIC DNA]</scope>
    <source>
        <strain evidence="2 3">JCM 32154</strain>
    </source>
</reference>
<dbReference type="AlphaFoldDB" id="A0A6I5RT15"/>
<comment type="caution">
    <text evidence="2">The sequence shown here is derived from an EMBL/GenBank/DDBJ whole genome shotgun (WGS) entry which is preliminary data.</text>
</comment>
<keyword evidence="3" id="KW-1185">Reference proteome</keyword>
<proteinExistence type="predicted"/>
<sequence length="456" mass="48668">MTTWRDQLHPASFRGVAFLVDSDATPVGRRVQVHEYPQRDKPLVEDMGSKTREIKLTAFIGGDDCLDRRDDLLNALDKPGAGELVHPWFGRLLVTAGDGCQVSHERREGGIVRFELVFVEAGEKGYPVGVPKASRQVEASSESFLESALARYKAAMAVVNRARMAVTALQNSIAGIQMAIQREFSQVLGLVSSAEALADMLINAPGNFSAMIRAQFSSVGGSTRSSGYSWSPSSSSSATVAADPEFANTVARLASTEEVFSGFVDSGRGITSQLELARQLMAEQQFDDLMTNPPGGLATAAAVKAARELMRDALIVKAVRAAALMPVVSAPAVLPGVPALAQQVASPLERPEVPAADDVISLRDGLSAALWEAGLSASHEHFEVIEAVRKHVKGHLSEVARSGVRLVEIEPKESLPALVLAYQCFGDASRAAEIVTRNKVSHPGFLPVGVLHIAQE</sequence>
<protein>
    <submittedName>
        <fullName evidence="2">Hydroxyacid dehydrogenase</fullName>
    </submittedName>
</protein>
<dbReference type="EMBL" id="JAAHBT010000162">
    <property type="protein sequence ID" value="NES10786.1"/>
    <property type="molecule type" value="Genomic_DNA"/>
</dbReference>
<dbReference type="Proteomes" id="UP000471751">
    <property type="component" value="Unassembled WGS sequence"/>
</dbReference>
<evidence type="ECO:0000313" key="3">
    <source>
        <dbReference type="Proteomes" id="UP000471751"/>
    </source>
</evidence>
<name>A0A6I5RT15_9PSED</name>